<feature type="transmembrane region" description="Helical" evidence="1">
    <location>
        <begin position="107"/>
        <end position="131"/>
    </location>
</feature>
<feature type="transmembrane region" description="Helical" evidence="1">
    <location>
        <begin position="276"/>
        <end position="295"/>
    </location>
</feature>
<evidence type="ECO:0000313" key="2">
    <source>
        <dbReference type="EMBL" id="MBB5849322.1"/>
    </source>
</evidence>
<gene>
    <name evidence="2" type="ORF">HDA33_001886</name>
</gene>
<protein>
    <submittedName>
        <fullName evidence="2">GNAT superfamily N-acetyltransferase</fullName>
    </submittedName>
</protein>
<comment type="caution">
    <text evidence="2">The sequence shown here is derived from an EMBL/GenBank/DDBJ whole genome shotgun (WGS) entry which is preliminary data.</text>
</comment>
<feature type="transmembrane region" description="Helical" evidence="1">
    <location>
        <begin position="20"/>
        <end position="38"/>
    </location>
</feature>
<accession>A0A7W9JK24</accession>
<feature type="transmembrane region" description="Helical" evidence="1">
    <location>
        <begin position="241"/>
        <end position="264"/>
    </location>
</feature>
<name>A0A7W9JK24_9MICC</name>
<dbReference type="GO" id="GO:0016740">
    <property type="term" value="F:transferase activity"/>
    <property type="evidence" value="ECO:0007669"/>
    <property type="project" value="UniProtKB-KW"/>
</dbReference>
<keyword evidence="1" id="KW-0472">Membrane</keyword>
<proteinExistence type="predicted"/>
<feature type="transmembrane region" description="Helical" evidence="1">
    <location>
        <begin position="210"/>
        <end position="229"/>
    </location>
</feature>
<sequence>MPRVSSRPHTGRDRLVWVDVARGIALVSMFVAHVAPSGGPAGVLNLSEHLTAALFAALVGVSARLEVQGLGVGRALVRAMVRAAALLGAAWLTALFDAAVVDVLTHLAVITVLMALLAALPLAVHLVLALLAGGGGILLTAAGTLAVADALAPAARALGLDPAELVPAVAGFLTAGPYRLTAFLAWALLGAVLVRTVHVTTTALPRSGRLVGLGWGVGGVVLAGLVILLSRVQTGAAPVPYAGTAAEILVDTGLVLGVLGLCAAVVPSRPSPATDLLAVPGSMTLSVYVAHQAYLGWVLTAGPGPWVDGRGADDTWFNLASLLAGGILLPLLWRGLVRVRPFRAGPLEGIVRLVTDPIGRRSRGEH</sequence>
<keyword evidence="3" id="KW-1185">Reference proteome</keyword>
<reference evidence="2 3" key="1">
    <citation type="submission" date="2020-08" db="EMBL/GenBank/DDBJ databases">
        <title>Sequencing the genomes of 1000 actinobacteria strains.</title>
        <authorList>
            <person name="Klenk H.-P."/>
        </authorList>
    </citation>
    <scope>NUCLEOTIDE SEQUENCE [LARGE SCALE GENOMIC DNA]</scope>
    <source>
        <strain evidence="2 3">DSM 17945</strain>
    </source>
</reference>
<feature type="transmembrane region" description="Helical" evidence="1">
    <location>
        <begin position="315"/>
        <end position="333"/>
    </location>
</feature>
<keyword evidence="1" id="KW-1133">Transmembrane helix</keyword>
<feature type="transmembrane region" description="Helical" evidence="1">
    <location>
        <begin position="178"/>
        <end position="198"/>
    </location>
</feature>
<dbReference type="AlphaFoldDB" id="A0A7W9JK24"/>
<dbReference type="Proteomes" id="UP000567246">
    <property type="component" value="Unassembled WGS sequence"/>
</dbReference>
<evidence type="ECO:0000313" key="3">
    <source>
        <dbReference type="Proteomes" id="UP000567246"/>
    </source>
</evidence>
<feature type="transmembrane region" description="Helical" evidence="1">
    <location>
        <begin position="138"/>
        <end position="158"/>
    </location>
</feature>
<dbReference type="RefSeq" id="WP_184172823.1">
    <property type="nucleotide sequence ID" value="NZ_BAABAG010000019.1"/>
</dbReference>
<keyword evidence="1" id="KW-0812">Transmembrane</keyword>
<feature type="transmembrane region" description="Helical" evidence="1">
    <location>
        <begin position="50"/>
        <end position="67"/>
    </location>
</feature>
<feature type="transmembrane region" description="Helical" evidence="1">
    <location>
        <begin position="79"/>
        <end position="101"/>
    </location>
</feature>
<dbReference type="EMBL" id="JACHMW010000001">
    <property type="protein sequence ID" value="MBB5849322.1"/>
    <property type="molecule type" value="Genomic_DNA"/>
</dbReference>
<organism evidence="2 3">
    <name type="scientific">Micrococcus endophyticus</name>
    <dbReference type="NCBI Taxonomy" id="455343"/>
    <lineage>
        <taxon>Bacteria</taxon>
        <taxon>Bacillati</taxon>
        <taxon>Actinomycetota</taxon>
        <taxon>Actinomycetes</taxon>
        <taxon>Micrococcales</taxon>
        <taxon>Micrococcaceae</taxon>
        <taxon>Micrococcus</taxon>
    </lineage>
</organism>
<keyword evidence="2" id="KW-0808">Transferase</keyword>
<evidence type="ECO:0000256" key="1">
    <source>
        <dbReference type="SAM" id="Phobius"/>
    </source>
</evidence>